<protein>
    <submittedName>
        <fullName evidence="1">Uncharacterized protein</fullName>
    </submittedName>
</protein>
<organism evidence="1 2">
    <name type="scientific">Carnegiea gigantea</name>
    <dbReference type="NCBI Taxonomy" id="171969"/>
    <lineage>
        <taxon>Eukaryota</taxon>
        <taxon>Viridiplantae</taxon>
        <taxon>Streptophyta</taxon>
        <taxon>Embryophyta</taxon>
        <taxon>Tracheophyta</taxon>
        <taxon>Spermatophyta</taxon>
        <taxon>Magnoliopsida</taxon>
        <taxon>eudicotyledons</taxon>
        <taxon>Gunneridae</taxon>
        <taxon>Pentapetalae</taxon>
        <taxon>Caryophyllales</taxon>
        <taxon>Cactineae</taxon>
        <taxon>Cactaceae</taxon>
        <taxon>Cactoideae</taxon>
        <taxon>Echinocereeae</taxon>
        <taxon>Carnegiea</taxon>
    </lineage>
</organism>
<dbReference type="Proteomes" id="UP001153076">
    <property type="component" value="Unassembled WGS sequence"/>
</dbReference>
<comment type="caution">
    <text evidence="1">The sequence shown here is derived from an EMBL/GenBank/DDBJ whole genome shotgun (WGS) entry which is preliminary data.</text>
</comment>
<gene>
    <name evidence="1" type="ORF">Cgig2_018873</name>
</gene>
<keyword evidence="2" id="KW-1185">Reference proteome</keyword>
<dbReference type="EMBL" id="JAKOGI010000235">
    <property type="protein sequence ID" value="KAJ8438962.1"/>
    <property type="molecule type" value="Genomic_DNA"/>
</dbReference>
<evidence type="ECO:0000313" key="1">
    <source>
        <dbReference type="EMBL" id="KAJ8438962.1"/>
    </source>
</evidence>
<dbReference type="AlphaFoldDB" id="A0A9Q1K9U2"/>
<reference evidence="1" key="1">
    <citation type="submission" date="2022-04" db="EMBL/GenBank/DDBJ databases">
        <title>Carnegiea gigantea Genome sequencing and assembly v2.</title>
        <authorList>
            <person name="Copetti D."/>
            <person name="Sanderson M.J."/>
            <person name="Burquez A."/>
            <person name="Wojciechowski M.F."/>
        </authorList>
    </citation>
    <scope>NUCLEOTIDE SEQUENCE</scope>
    <source>
        <strain evidence="1">SGP5-SGP5p</strain>
        <tissue evidence="1">Aerial part</tissue>
    </source>
</reference>
<evidence type="ECO:0000313" key="2">
    <source>
        <dbReference type="Proteomes" id="UP001153076"/>
    </source>
</evidence>
<accession>A0A9Q1K9U2</accession>
<proteinExistence type="predicted"/>
<sequence>MTTHFASCSFTVASASGITKVYPAIRRYCFSRADLFNVWTTFRSERVRASGNSGPLATISTTNPSGAWPFRLSTDVPGADGPLGDEELVDGPSENELLDELSEEELDEAPPRRLDAWGRLGLCHSSNQKISHIISYSDLPGIHHLHLWAEDTRGRGILAAGSRGSARFKKGHRIGNLFGFPIFILSGDAGHHPAIDKGGNYGCEPSTWGPANPLKIQGSSKGRYKIRFEIKLRLLLVTRWGRGAVPSRALSLAVQGTTDFHFICRLLELRFPQYVIETPHPNLESRPPQTY</sequence>
<name>A0A9Q1K9U2_9CARY</name>